<comment type="caution">
    <text evidence="1">The sequence shown here is derived from an EMBL/GenBank/DDBJ whole genome shotgun (WGS) entry which is preliminary data.</text>
</comment>
<sequence>MYLHVSLVAIKCYFSSRSFKNPEKHKTVHTAPNGISYSTRRRIQHQTGFFTAQDSLYDTIRDAQDGVYGTRQDFLQHQTDRYQDQMGITPTSNVSANGNHTGTSIHKPFPQYCNNKCCDAFSRTGTTLKRQTDYTRFQEMQQWPPGAAAIPAKIDRVYNLLQSRQCMMLIAREYTRVQQEELSKRIGLEESRTRAIRRLTSEETKEDLGPVDVHKFADTITEALRWQSLVYAVGVPEIFLIDYDDEDTDVWGDIPLPNIESRLADATKLLRPIQVFIAIEDHYVHQWYGKLLDLLNWQRWDMYDFKKHDGSLATFTSHMTQLIESLERPVDGDFWEADSHSHTSILTHGSDASTDIVASHIRLAAGSHSIRNWYLSALI</sequence>
<organism evidence="1 2">
    <name type="scientific">Talaromyces atroroseus</name>
    <dbReference type="NCBI Taxonomy" id="1441469"/>
    <lineage>
        <taxon>Eukaryota</taxon>
        <taxon>Fungi</taxon>
        <taxon>Dikarya</taxon>
        <taxon>Ascomycota</taxon>
        <taxon>Pezizomycotina</taxon>
        <taxon>Eurotiomycetes</taxon>
        <taxon>Eurotiomycetidae</taxon>
        <taxon>Eurotiales</taxon>
        <taxon>Trichocomaceae</taxon>
        <taxon>Talaromyces</taxon>
        <taxon>Talaromyces sect. Trachyspermi</taxon>
    </lineage>
</organism>
<accession>A0A225ALI5</accession>
<proteinExistence type="predicted"/>
<protein>
    <submittedName>
        <fullName evidence="1">Uncharacterized protein</fullName>
    </submittedName>
</protein>
<dbReference type="GeneID" id="31009187"/>
<name>A0A225ALI5_TALAT</name>
<dbReference type="Proteomes" id="UP000214365">
    <property type="component" value="Unassembled WGS sequence"/>
</dbReference>
<evidence type="ECO:0000313" key="1">
    <source>
        <dbReference type="EMBL" id="OKL55275.1"/>
    </source>
</evidence>
<keyword evidence="2" id="KW-1185">Reference proteome</keyword>
<dbReference type="RefSeq" id="XP_020115396.1">
    <property type="nucleotide sequence ID" value="XM_020265396.1"/>
</dbReference>
<dbReference type="AlphaFoldDB" id="A0A225ALI5"/>
<reference evidence="1 2" key="1">
    <citation type="submission" date="2015-06" db="EMBL/GenBank/DDBJ databases">
        <title>Talaromyces atroroseus IBT 11181 draft genome.</title>
        <authorList>
            <person name="Rasmussen K.B."/>
            <person name="Rasmussen S."/>
            <person name="Petersen B."/>
            <person name="Sicheritz-Ponten T."/>
            <person name="Mortensen U.H."/>
            <person name="Thrane U."/>
        </authorList>
    </citation>
    <scope>NUCLEOTIDE SEQUENCE [LARGE SCALE GENOMIC DNA]</scope>
    <source>
        <strain evidence="1 2">IBT 11181</strain>
    </source>
</reference>
<gene>
    <name evidence="1" type="ORF">UA08_09431</name>
</gene>
<evidence type="ECO:0000313" key="2">
    <source>
        <dbReference type="Proteomes" id="UP000214365"/>
    </source>
</evidence>
<dbReference type="EMBL" id="LFMY01000023">
    <property type="protein sequence ID" value="OKL55275.1"/>
    <property type="molecule type" value="Genomic_DNA"/>
</dbReference>